<evidence type="ECO:0000313" key="2">
    <source>
        <dbReference type="EMBL" id="ADZ70737.1"/>
    </source>
</evidence>
<feature type="chain" id="PRO_5003283969" evidence="1">
    <location>
        <begin position="21"/>
        <end position="156"/>
    </location>
</feature>
<dbReference type="KEGG" id="pgv:SL003B_2312"/>
<evidence type="ECO:0000313" key="3">
    <source>
        <dbReference type="Proteomes" id="UP000008130"/>
    </source>
</evidence>
<organism evidence="2 3">
    <name type="scientific">Polymorphum gilvum (strain LMG 25793 / CGMCC 1.9160 / SL003B-26A1)</name>
    <dbReference type="NCBI Taxonomy" id="991905"/>
    <lineage>
        <taxon>Bacteria</taxon>
        <taxon>Pseudomonadati</taxon>
        <taxon>Pseudomonadota</taxon>
        <taxon>Alphaproteobacteria</taxon>
        <taxon>Rhodobacterales</taxon>
        <taxon>Paracoccaceae</taxon>
        <taxon>Polymorphum</taxon>
    </lineage>
</organism>
<name>F2J0Q1_POLGS</name>
<dbReference type="HOGENOM" id="CLU_142876_0_0_5"/>
<dbReference type="EMBL" id="CP002568">
    <property type="protein sequence ID" value="ADZ70737.1"/>
    <property type="molecule type" value="Genomic_DNA"/>
</dbReference>
<dbReference type="STRING" id="991905.SL003B_2312"/>
<keyword evidence="3" id="KW-1185">Reference proteome</keyword>
<dbReference type="RefSeq" id="WP_013653052.1">
    <property type="nucleotide sequence ID" value="NC_015259.1"/>
</dbReference>
<gene>
    <name evidence="2" type="ordered locus">SL003B_2312</name>
</gene>
<dbReference type="Proteomes" id="UP000008130">
    <property type="component" value="Chromosome"/>
</dbReference>
<accession>F2J0Q1</accession>
<reference evidence="2 3" key="1">
    <citation type="journal article" date="2011" name="J. Bacteriol.">
        <title>Complete genome sequence of Polymorphum gilvum SL003B-26A1T, a crude oil-degrading bacterium from oil-polluted saline soil.</title>
        <authorList>
            <person name="Li S.G."/>
            <person name="Tang Y.Q."/>
            <person name="Nie Y."/>
            <person name="Cai M."/>
            <person name="Wu X.L."/>
        </authorList>
    </citation>
    <scope>NUCLEOTIDE SEQUENCE [LARGE SCALE GENOMIC DNA]</scope>
    <source>
        <strain evidence="3">LMG 25793 / CGMCC 1.9160 / SL003B-26A1</strain>
    </source>
</reference>
<dbReference type="OrthoDB" id="7847064at2"/>
<dbReference type="eggNOG" id="ENOG5032UWY">
    <property type="taxonomic scope" value="Bacteria"/>
</dbReference>
<proteinExistence type="predicted"/>
<sequence>MRKYLAALLLLALASDRAWSQSLPNPGDFFLIARLPDGKFHASHKVLSEAHADFREVRYCGRSFWVRPLTVAWTQVEAQNNREVTLEFNEGRGWLPICANPEKQVTLADIGIIGDPFDILRLGETTVQSENRFSAIRRSFSDITIAPPQRPTYHSR</sequence>
<dbReference type="AlphaFoldDB" id="F2J0Q1"/>
<keyword evidence="1" id="KW-0732">Signal</keyword>
<feature type="signal peptide" evidence="1">
    <location>
        <begin position="1"/>
        <end position="20"/>
    </location>
</feature>
<protein>
    <submittedName>
        <fullName evidence="2">Uncharacterized protein</fullName>
    </submittedName>
</protein>
<evidence type="ECO:0000256" key="1">
    <source>
        <dbReference type="SAM" id="SignalP"/>
    </source>
</evidence>